<dbReference type="EMBL" id="MVGT01003370">
    <property type="protein sequence ID" value="OVA04142.1"/>
    <property type="molecule type" value="Genomic_DNA"/>
</dbReference>
<dbReference type="FunFam" id="2.40.70.10:FF:000013">
    <property type="entry name" value="Aspartyl protease AED1"/>
    <property type="match status" value="1"/>
</dbReference>
<evidence type="ECO:0000256" key="1">
    <source>
        <dbReference type="ARBA" id="ARBA00007447"/>
    </source>
</evidence>
<dbReference type="STRING" id="56857.A0A200Q0Y9"/>
<dbReference type="OMA" id="FLYGCGQ"/>
<accession>A0A200Q0Y9</accession>
<dbReference type="InterPro" id="IPR032861">
    <property type="entry name" value="TAXi_N"/>
</dbReference>
<evidence type="ECO:0000259" key="3">
    <source>
        <dbReference type="PROSITE" id="PS51767"/>
    </source>
</evidence>
<dbReference type="FunFam" id="2.40.70.10:FF:000031">
    <property type="entry name" value="Aspartyl protease AED1"/>
    <property type="match status" value="1"/>
</dbReference>
<dbReference type="InterPro" id="IPR032799">
    <property type="entry name" value="TAXi_C"/>
</dbReference>
<keyword evidence="5" id="KW-1185">Reference proteome</keyword>
<dbReference type="PANTHER" id="PTHR13683">
    <property type="entry name" value="ASPARTYL PROTEASES"/>
    <property type="match status" value="1"/>
</dbReference>
<sequence>MQLKCSSIINVVATSSLHPPVERAKSNDDLHLINKSGIHLSLHKVHGPCSPLSSESSLPLIDILVRDEERIRALNSRLTKTTVNPTSRKRDPRTKSVDIPLKPGVSINTGNYYINVGLGTPAKSYAMIVDTGSSLTWLQCQPCQIYCHSQVGPVFDPTTSNTYKAVSCDAAECSSLESATLNPSSCSKRNVCIYQASYGDSSYSIGYLSRDTLSVAPSETLPGFVYGCGQDTDGLFGKAAGLIGLSRNKLSMLAQLSSKYGYVFSYCLPTSSSTGTLSIGQSSYNPAGYKFTPMLADPRDSTLYFLRLTGITIAGKLISVSPEKYKTPTIIDSGTVITRLPATVYTALRVAFVKAMSKYATAPPYSILDTCFKASSAGMSVAEVTLMFQGGADLKLGAQNIVLEVDNGVTCLAFAGNDDDSGVAIIGNLQQETFKVAYDVTNSRIGFAAGGCR</sequence>
<dbReference type="GO" id="GO:0004190">
    <property type="term" value="F:aspartic-type endopeptidase activity"/>
    <property type="evidence" value="ECO:0007669"/>
    <property type="project" value="InterPro"/>
</dbReference>
<dbReference type="Pfam" id="PF14543">
    <property type="entry name" value="TAXi_N"/>
    <property type="match status" value="1"/>
</dbReference>
<dbReference type="AlphaFoldDB" id="A0A200Q0Y9"/>
<proteinExistence type="inferred from homology"/>
<dbReference type="SUPFAM" id="SSF50630">
    <property type="entry name" value="Acid proteases"/>
    <property type="match status" value="1"/>
</dbReference>
<feature type="active site" evidence="2">
    <location>
        <position position="332"/>
    </location>
</feature>
<name>A0A200Q0Y9_MACCD</name>
<feature type="domain" description="Peptidase A1" evidence="3">
    <location>
        <begin position="112"/>
        <end position="448"/>
    </location>
</feature>
<dbReference type="PANTHER" id="PTHR13683:SF809">
    <property type="entry name" value="PEPTIDASE A1 DOMAIN-CONTAINING PROTEIN"/>
    <property type="match status" value="1"/>
</dbReference>
<dbReference type="Pfam" id="PF14541">
    <property type="entry name" value="TAXi_C"/>
    <property type="match status" value="1"/>
</dbReference>
<dbReference type="PROSITE" id="PS51767">
    <property type="entry name" value="PEPTIDASE_A1"/>
    <property type="match status" value="1"/>
</dbReference>
<evidence type="ECO:0000313" key="4">
    <source>
        <dbReference type="EMBL" id="OVA04142.1"/>
    </source>
</evidence>
<feature type="active site" evidence="2">
    <location>
        <position position="130"/>
    </location>
</feature>
<dbReference type="InterPro" id="IPR021109">
    <property type="entry name" value="Peptidase_aspartic_dom_sf"/>
</dbReference>
<dbReference type="Proteomes" id="UP000195402">
    <property type="component" value="Unassembled WGS sequence"/>
</dbReference>
<comment type="similarity">
    <text evidence="1">Belongs to the peptidase A1 family.</text>
</comment>
<dbReference type="OrthoDB" id="2747330at2759"/>
<comment type="caution">
    <text evidence="4">The sequence shown here is derived from an EMBL/GenBank/DDBJ whole genome shotgun (WGS) entry which is preliminary data.</text>
</comment>
<dbReference type="InterPro" id="IPR033121">
    <property type="entry name" value="PEPTIDASE_A1"/>
</dbReference>
<dbReference type="PROSITE" id="PS00141">
    <property type="entry name" value="ASP_PROTEASE"/>
    <property type="match status" value="1"/>
</dbReference>
<organism evidence="4 5">
    <name type="scientific">Macleaya cordata</name>
    <name type="common">Five-seeded plume-poppy</name>
    <name type="synonym">Bocconia cordata</name>
    <dbReference type="NCBI Taxonomy" id="56857"/>
    <lineage>
        <taxon>Eukaryota</taxon>
        <taxon>Viridiplantae</taxon>
        <taxon>Streptophyta</taxon>
        <taxon>Embryophyta</taxon>
        <taxon>Tracheophyta</taxon>
        <taxon>Spermatophyta</taxon>
        <taxon>Magnoliopsida</taxon>
        <taxon>Ranunculales</taxon>
        <taxon>Papaveraceae</taxon>
        <taxon>Papaveroideae</taxon>
        <taxon>Macleaya</taxon>
    </lineage>
</organism>
<protein>
    <submittedName>
        <fullName evidence="4">Peptidase A1</fullName>
    </submittedName>
</protein>
<evidence type="ECO:0000313" key="5">
    <source>
        <dbReference type="Proteomes" id="UP000195402"/>
    </source>
</evidence>
<dbReference type="InParanoid" id="A0A200Q0Y9"/>
<dbReference type="CDD" id="cd05472">
    <property type="entry name" value="cnd41_like"/>
    <property type="match status" value="1"/>
</dbReference>
<dbReference type="Gene3D" id="2.40.70.10">
    <property type="entry name" value="Acid Proteases"/>
    <property type="match status" value="2"/>
</dbReference>
<dbReference type="GO" id="GO:0006508">
    <property type="term" value="P:proteolysis"/>
    <property type="evidence" value="ECO:0007669"/>
    <property type="project" value="InterPro"/>
</dbReference>
<evidence type="ECO:0000256" key="2">
    <source>
        <dbReference type="PIRSR" id="PIRSR601461-1"/>
    </source>
</evidence>
<dbReference type="InterPro" id="IPR001461">
    <property type="entry name" value="Aspartic_peptidase_A1"/>
</dbReference>
<dbReference type="InterPro" id="IPR033873">
    <property type="entry name" value="CND41-like"/>
</dbReference>
<gene>
    <name evidence="4" type="ORF">BVC80_1501g7</name>
</gene>
<reference evidence="4 5" key="1">
    <citation type="journal article" date="2017" name="Mol. Plant">
        <title>The Genome of Medicinal Plant Macleaya cordata Provides New Insights into Benzylisoquinoline Alkaloids Metabolism.</title>
        <authorList>
            <person name="Liu X."/>
            <person name="Liu Y."/>
            <person name="Huang P."/>
            <person name="Ma Y."/>
            <person name="Qing Z."/>
            <person name="Tang Q."/>
            <person name="Cao H."/>
            <person name="Cheng P."/>
            <person name="Zheng Y."/>
            <person name="Yuan Z."/>
            <person name="Zhou Y."/>
            <person name="Liu J."/>
            <person name="Tang Z."/>
            <person name="Zhuo Y."/>
            <person name="Zhang Y."/>
            <person name="Yu L."/>
            <person name="Huang J."/>
            <person name="Yang P."/>
            <person name="Peng Q."/>
            <person name="Zhang J."/>
            <person name="Jiang W."/>
            <person name="Zhang Z."/>
            <person name="Lin K."/>
            <person name="Ro D.K."/>
            <person name="Chen X."/>
            <person name="Xiong X."/>
            <person name="Shang Y."/>
            <person name="Huang S."/>
            <person name="Zeng J."/>
        </authorList>
    </citation>
    <scope>NUCLEOTIDE SEQUENCE [LARGE SCALE GENOMIC DNA]</scope>
    <source>
        <strain evidence="5">cv. BLH2017</strain>
        <tissue evidence="4">Root</tissue>
    </source>
</reference>
<dbReference type="InterPro" id="IPR001969">
    <property type="entry name" value="Aspartic_peptidase_AS"/>
</dbReference>